<dbReference type="Pfam" id="PF16762">
    <property type="entry name" value="RHH_6"/>
    <property type="match status" value="1"/>
</dbReference>
<proteinExistence type="predicted"/>
<dbReference type="InterPro" id="IPR031914">
    <property type="entry name" value="XACb0070_RHH_dom"/>
</dbReference>
<dbReference type="RefSeq" id="WP_340333368.1">
    <property type="nucleotide sequence ID" value="NZ_JBBKZS010000001.1"/>
</dbReference>
<keyword evidence="3" id="KW-1185">Reference proteome</keyword>
<gene>
    <name evidence="2" type="ORF">WKW79_01735</name>
</gene>
<evidence type="ECO:0000313" key="3">
    <source>
        <dbReference type="Proteomes" id="UP001367030"/>
    </source>
</evidence>
<sequence length="80" mass="8849">MNTVRWNISISSDTDQVVRMFPASQGGGKGDFSRFIEEAVRAHILDLLARQAKAVNASVNEADLNSIVAEAVDRIRPREH</sequence>
<evidence type="ECO:0000259" key="1">
    <source>
        <dbReference type="Pfam" id="PF16762"/>
    </source>
</evidence>
<dbReference type="InterPro" id="IPR013321">
    <property type="entry name" value="Arc_rbn_hlx_hlx"/>
</dbReference>
<reference evidence="2 3" key="1">
    <citation type="submission" date="2024-03" db="EMBL/GenBank/DDBJ databases">
        <title>Novel species of the genus Variovorax.</title>
        <authorList>
            <person name="Liu Q."/>
            <person name="Xin Y.-H."/>
        </authorList>
    </citation>
    <scope>NUCLEOTIDE SEQUENCE [LARGE SCALE GENOMIC DNA]</scope>
    <source>
        <strain evidence="2 3">KACC 18901</strain>
    </source>
</reference>
<name>A0ABU8X2N2_9BURK</name>
<dbReference type="Gene3D" id="1.10.1220.10">
    <property type="entry name" value="Met repressor-like"/>
    <property type="match status" value="1"/>
</dbReference>
<protein>
    <submittedName>
        <fullName evidence="2">Ribbon-helix-helix domain-containing protein</fullName>
    </submittedName>
</protein>
<feature type="domain" description="XACb0070 ribbon-helix-helix" evidence="1">
    <location>
        <begin position="2"/>
        <end position="75"/>
    </location>
</feature>
<comment type="caution">
    <text evidence="2">The sequence shown here is derived from an EMBL/GenBank/DDBJ whole genome shotgun (WGS) entry which is preliminary data.</text>
</comment>
<evidence type="ECO:0000313" key="2">
    <source>
        <dbReference type="EMBL" id="MEJ8853268.1"/>
    </source>
</evidence>
<organism evidence="2 3">
    <name type="scientific">Variovorax robiniae</name>
    <dbReference type="NCBI Taxonomy" id="1836199"/>
    <lineage>
        <taxon>Bacteria</taxon>
        <taxon>Pseudomonadati</taxon>
        <taxon>Pseudomonadota</taxon>
        <taxon>Betaproteobacteria</taxon>
        <taxon>Burkholderiales</taxon>
        <taxon>Comamonadaceae</taxon>
        <taxon>Variovorax</taxon>
    </lineage>
</organism>
<accession>A0ABU8X2N2</accession>
<dbReference type="EMBL" id="JBBKZS010000001">
    <property type="protein sequence ID" value="MEJ8853268.1"/>
    <property type="molecule type" value="Genomic_DNA"/>
</dbReference>
<dbReference type="Proteomes" id="UP001367030">
    <property type="component" value="Unassembled WGS sequence"/>
</dbReference>